<gene>
    <name evidence="1" type="ORF">DERF_004576</name>
</gene>
<name>A0A922I417_DERFA</name>
<evidence type="ECO:0000313" key="1">
    <source>
        <dbReference type="EMBL" id="KAH9520895.1"/>
    </source>
</evidence>
<organism evidence="1 2">
    <name type="scientific">Dermatophagoides farinae</name>
    <name type="common">American house dust mite</name>
    <dbReference type="NCBI Taxonomy" id="6954"/>
    <lineage>
        <taxon>Eukaryota</taxon>
        <taxon>Metazoa</taxon>
        <taxon>Ecdysozoa</taxon>
        <taxon>Arthropoda</taxon>
        <taxon>Chelicerata</taxon>
        <taxon>Arachnida</taxon>
        <taxon>Acari</taxon>
        <taxon>Acariformes</taxon>
        <taxon>Sarcoptiformes</taxon>
        <taxon>Astigmata</taxon>
        <taxon>Psoroptidia</taxon>
        <taxon>Analgoidea</taxon>
        <taxon>Pyroglyphidae</taxon>
        <taxon>Dermatophagoidinae</taxon>
        <taxon>Dermatophagoides</taxon>
    </lineage>
</organism>
<protein>
    <submittedName>
        <fullName evidence="1">Uncharacterized protein</fullName>
    </submittedName>
</protein>
<keyword evidence="2" id="KW-1185">Reference proteome</keyword>
<reference evidence="1" key="2">
    <citation type="journal article" date="2022" name="Res Sq">
        <title>Comparative Genomics Reveals Insights into the Divergent Evolution of Astigmatic Mites and Household Pest Adaptations.</title>
        <authorList>
            <person name="Xiong Q."/>
            <person name="Wan A.T.-Y."/>
            <person name="Liu X.-Y."/>
            <person name="Fung C.S.-H."/>
            <person name="Xiao X."/>
            <person name="Malainual N."/>
            <person name="Hou J."/>
            <person name="Wang L."/>
            <person name="Wang M."/>
            <person name="Yang K."/>
            <person name="Cui Y."/>
            <person name="Leung E."/>
            <person name="Nong W."/>
            <person name="Shin S.-K."/>
            <person name="Au S."/>
            <person name="Jeong K.Y."/>
            <person name="Chew F.T."/>
            <person name="Hui J."/>
            <person name="Leung T.F."/>
            <person name="Tungtrongchitr A."/>
            <person name="Zhong N."/>
            <person name="Liu Z."/>
            <person name="Tsui S."/>
        </authorList>
    </citation>
    <scope>NUCLEOTIDE SEQUENCE</scope>
    <source>
        <strain evidence="1">Derf</strain>
        <tissue evidence="1">Whole organism</tissue>
    </source>
</reference>
<evidence type="ECO:0000313" key="2">
    <source>
        <dbReference type="Proteomes" id="UP000790347"/>
    </source>
</evidence>
<reference evidence="1" key="1">
    <citation type="submission" date="2013-05" db="EMBL/GenBank/DDBJ databases">
        <authorList>
            <person name="Yim A.K.Y."/>
            <person name="Chan T.F."/>
            <person name="Ji K.M."/>
            <person name="Liu X.Y."/>
            <person name="Zhou J.W."/>
            <person name="Li R.Q."/>
            <person name="Yang K.Y."/>
            <person name="Li J."/>
            <person name="Li M."/>
            <person name="Law P.T.W."/>
            <person name="Wu Y.L."/>
            <person name="Cai Z.L."/>
            <person name="Qin H."/>
            <person name="Bao Y."/>
            <person name="Leung R.K.K."/>
            <person name="Ng P.K.S."/>
            <person name="Zou J."/>
            <person name="Zhong X.J."/>
            <person name="Ran P.X."/>
            <person name="Zhong N.S."/>
            <person name="Liu Z.G."/>
            <person name="Tsui S.K.W."/>
        </authorList>
    </citation>
    <scope>NUCLEOTIDE SEQUENCE</scope>
    <source>
        <strain evidence="1">Derf</strain>
        <tissue evidence="1">Whole organism</tissue>
    </source>
</reference>
<comment type="caution">
    <text evidence="1">The sequence shown here is derived from an EMBL/GenBank/DDBJ whole genome shotgun (WGS) entry which is preliminary data.</text>
</comment>
<proteinExistence type="predicted"/>
<dbReference type="Proteomes" id="UP000790347">
    <property type="component" value="Unassembled WGS sequence"/>
</dbReference>
<sequence>MFCFTFIRFRSFIGLFQSIFQRKKNVQYNVGGSVAYIYDGLLSSPNCRPIEQRKKQKQNKKNRGET</sequence>
<accession>A0A922I417</accession>
<dbReference type="EMBL" id="ASGP02000002">
    <property type="protein sequence ID" value="KAH9520895.1"/>
    <property type="molecule type" value="Genomic_DNA"/>
</dbReference>
<dbReference type="AlphaFoldDB" id="A0A922I417"/>